<keyword evidence="5 6" id="KW-0349">Heme</keyword>
<dbReference type="EMBL" id="JAFIMR010000022">
    <property type="protein sequence ID" value="KAI1865269.1"/>
    <property type="molecule type" value="Genomic_DNA"/>
</dbReference>
<sequence length="542" mass="60908">MLADPSSWCLTKSVLEDVKSITVQTNMAWPPVDPVLVLVGTALLASALCLVYPRRLRRNSPYPLPPGPPGKFLVGNLGQLSIDHPEQDYIRWGKQYGSDVIYTNVLGQHMICLNSAKAATDLLDRRGANYCDRPRFTLFEVMGWGLTLTFLRWGPQFKLHRRLFQNTFTQSNVKTFRSIQLHESRKAVRSLVHDPTDWQEITLLLTTSIIFRIAFGQEITDKESPYCDMSKAANNATTNGGIAGSTLVDIFPLARFIPNWFNPSAPLRHARASRTAIQTIHNEPWEANIKDIEAGNAAPSFMQMYWQKYKENEKAGKQQDMTMADIKGATGAVFIAGGNSTWGTILSNLLFLTKYPERQRKVQEEIDSLLDAGEQPRLPTFEDRERLKRLDNFMMETMRCLPLNPLVIPHKSLEDDVYEGMFIPAGTTVFANTTAMTTDPDTYQEPDKFDPERYTRGEPYPSGNFGFGRRKCPGNFLALASVYMFLATFLAAFELEQVIGEDGKPKVPEPGVSIGLGGHPAPFECTLKVRRPDIAELLMQEA</sequence>
<keyword evidence="3 6" id="KW-0560">Oxidoreductase</keyword>
<evidence type="ECO:0008006" key="10">
    <source>
        <dbReference type="Google" id="ProtNLM"/>
    </source>
</evidence>
<dbReference type="Gene3D" id="1.10.630.10">
    <property type="entry name" value="Cytochrome P450"/>
    <property type="match status" value="1"/>
</dbReference>
<evidence type="ECO:0000313" key="8">
    <source>
        <dbReference type="EMBL" id="KAI1865269.1"/>
    </source>
</evidence>
<dbReference type="Proteomes" id="UP000829685">
    <property type="component" value="Unassembled WGS sequence"/>
</dbReference>
<keyword evidence="7" id="KW-0812">Transmembrane</keyword>
<dbReference type="AlphaFoldDB" id="A0A9P9WIQ4"/>
<dbReference type="SUPFAM" id="SSF48264">
    <property type="entry name" value="Cytochrome P450"/>
    <property type="match status" value="1"/>
</dbReference>
<keyword evidence="7" id="KW-0472">Membrane</keyword>
<keyword evidence="6" id="KW-0503">Monooxygenase</keyword>
<evidence type="ECO:0000256" key="2">
    <source>
        <dbReference type="ARBA" id="ARBA00022723"/>
    </source>
</evidence>
<dbReference type="PANTHER" id="PTHR46300:SF5">
    <property type="entry name" value="CYTOCHROME P450"/>
    <property type="match status" value="1"/>
</dbReference>
<dbReference type="Pfam" id="PF00067">
    <property type="entry name" value="p450"/>
    <property type="match status" value="1"/>
</dbReference>
<dbReference type="GO" id="GO:0020037">
    <property type="term" value="F:heme binding"/>
    <property type="evidence" value="ECO:0007669"/>
    <property type="project" value="InterPro"/>
</dbReference>
<dbReference type="CDD" id="cd11065">
    <property type="entry name" value="CYP64-like"/>
    <property type="match status" value="1"/>
</dbReference>
<keyword evidence="4 5" id="KW-0408">Iron</keyword>
<dbReference type="GO" id="GO:0016705">
    <property type="term" value="F:oxidoreductase activity, acting on paired donors, with incorporation or reduction of molecular oxygen"/>
    <property type="evidence" value="ECO:0007669"/>
    <property type="project" value="InterPro"/>
</dbReference>
<dbReference type="GO" id="GO:0005506">
    <property type="term" value="F:iron ion binding"/>
    <property type="evidence" value="ECO:0007669"/>
    <property type="project" value="InterPro"/>
</dbReference>
<organism evidence="8 9">
    <name type="scientific">Neoarthrinium moseri</name>
    <dbReference type="NCBI Taxonomy" id="1658444"/>
    <lineage>
        <taxon>Eukaryota</taxon>
        <taxon>Fungi</taxon>
        <taxon>Dikarya</taxon>
        <taxon>Ascomycota</taxon>
        <taxon>Pezizomycotina</taxon>
        <taxon>Sordariomycetes</taxon>
        <taxon>Xylariomycetidae</taxon>
        <taxon>Amphisphaeriales</taxon>
        <taxon>Apiosporaceae</taxon>
        <taxon>Neoarthrinium</taxon>
    </lineage>
</organism>
<dbReference type="InterPro" id="IPR017972">
    <property type="entry name" value="Cyt_P450_CS"/>
</dbReference>
<feature type="binding site" description="axial binding residue" evidence="5">
    <location>
        <position position="472"/>
    </location>
    <ligand>
        <name>heme</name>
        <dbReference type="ChEBI" id="CHEBI:30413"/>
    </ligand>
    <ligandPart>
        <name>Fe</name>
        <dbReference type="ChEBI" id="CHEBI:18248"/>
    </ligandPart>
</feature>
<protein>
    <recommendedName>
        <fullName evidence="10">Cytochrome P450</fullName>
    </recommendedName>
</protein>
<keyword evidence="7" id="KW-1133">Transmembrane helix</keyword>
<dbReference type="PROSITE" id="PS00086">
    <property type="entry name" value="CYTOCHROME_P450"/>
    <property type="match status" value="1"/>
</dbReference>
<comment type="similarity">
    <text evidence="1 6">Belongs to the cytochrome P450 family.</text>
</comment>
<feature type="transmembrane region" description="Helical" evidence="7">
    <location>
        <begin position="476"/>
        <end position="493"/>
    </location>
</feature>
<comment type="cofactor">
    <cofactor evidence="5">
        <name>heme</name>
        <dbReference type="ChEBI" id="CHEBI:30413"/>
    </cofactor>
</comment>
<gene>
    <name evidence="8" type="ORF">JX265_008316</name>
</gene>
<evidence type="ECO:0000256" key="1">
    <source>
        <dbReference type="ARBA" id="ARBA00010617"/>
    </source>
</evidence>
<evidence type="ECO:0000256" key="3">
    <source>
        <dbReference type="ARBA" id="ARBA00023002"/>
    </source>
</evidence>
<evidence type="ECO:0000313" key="9">
    <source>
        <dbReference type="Proteomes" id="UP000829685"/>
    </source>
</evidence>
<dbReference type="PRINTS" id="PR00463">
    <property type="entry name" value="EP450I"/>
</dbReference>
<dbReference type="InterPro" id="IPR002401">
    <property type="entry name" value="Cyt_P450_E_grp-I"/>
</dbReference>
<evidence type="ECO:0000256" key="4">
    <source>
        <dbReference type="ARBA" id="ARBA00023004"/>
    </source>
</evidence>
<keyword evidence="9" id="KW-1185">Reference proteome</keyword>
<feature type="transmembrane region" description="Helical" evidence="7">
    <location>
        <begin position="35"/>
        <end position="52"/>
    </location>
</feature>
<dbReference type="GO" id="GO:0004497">
    <property type="term" value="F:monooxygenase activity"/>
    <property type="evidence" value="ECO:0007669"/>
    <property type="project" value="UniProtKB-KW"/>
</dbReference>
<dbReference type="InterPro" id="IPR050364">
    <property type="entry name" value="Cytochrome_P450_fung"/>
</dbReference>
<name>A0A9P9WIQ4_9PEZI</name>
<evidence type="ECO:0000256" key="6">
    <source>
        <dbReference type="RuleBase" id="RU000461"/>
    </source>
</evidence>
<evidence type="ECO:0000256" key="5">
    <source>
        <dbReference type="PIRSR" id="PIRSR602401-1"/>
    </source>
</evidence>
<accession>A0A9P9WIQ4</accession>
<dbReference type="InterPro" id="IPR036396">
    <property type="entry name" value="Cyt_P450_sf"/>
</dbReference>
<proteinExistence type="inferred from homology"/>
<dbReference type="InterPro" id="IPR001128">
    <property type="entry name" value="Cyt_P450"/>
</dbReference>
<evidence type="ECO:0000256" key="7">
    <source>
        <dbReference type="SAM" id="Phobius"/>
    </source>
</evidence>
<comment type="caution">
    <text evidence="8">The sequence shown here is derived from an EMBL/GenBank/DDBJ whole genome shotgun (WGS) entry which is preliminary data.</text>
</comment>
<dbReference type="PANTHER" id="PTHR46300">
    <property type="entry name" value="P450, PUTATIVE (EUROFUNG)-RELATED-RELATED"/>
    <property type="match status" value="1"/>
</dbReference>
<keyword evidence="2 5" id="KW-0479">Metal-binding</keyword>
<reference evidence="8" key="1">
    <citation type="submission" date="2021-03" db="EMBL/GenBank/DDBJ databases">
        <title>Revisited historic fungal species revealed as producer of novel bioactive compounds through whole genome sequencing and comparative genomics.</title>
        <authorList>
            <person name="Vignolle G.A."/>
            <person name="Hochenegger N."/>
            <person name="Mach R.L."/>
            <person name="Mach-Aigner A.R."/>
            <person name="Javad Rahimi M."/>
            <person name="Salim K.A."/>
            <person name="Chan C.M."/>
            <person name="Lim L.B.L."/>
            <person name="Cai F."/>
            <person name="Druzhinina I.S."/>
            <person name="U'Ren J.M."/>
            <person name="Derntl C."/>
        </authorList>
    </citation>
    <scope>NUCLEOTIDE SEQUENCE</scope>
    <source>
        <strain evidence="8">TUCIM 5799</strain>
    </source>
</reference>